<dbReference type="InterPro" id="IPR006584">
    <property type="entry name" value="Cellulose-bd_IV"/>
</dbReference>
<dbReference type="InterPro" id="IPR008397">
    <property type="entry name" value="Alginate_lyase_dom"/>
</dbReference>
<accession>A0A4R1RT98</accession>
<evidence type="ECO:0000313" key="5">
    <source>
        <dbReference type="EMBL" id="TCL69280.1"/>
    </source>
</evidence>
<name>A0A4R1RT98_9FLAO</name>
<feature type="chain" id="PRO_5020899496" evidence="3">
    <location>
        <begin position="25"/>
        <end position="1251"/>
    </location>
</feature>
<organism evidence="5 6">
    <name type="scientific">Mariniflexile fucanivorans</name>
    <dbReference type="NCBI Taxonomy" id="264023"/>
    <lineage>
        <taxon>Bacteria</taxon>
        <taxon>Pseudomonadati</taxon>
        <taxon>Bacteroidota</taxon>
        <taxon>Flavobacteriia</taxon>
        <taxon>Flavobacteriales</taxon>
        <taxon>Flavobacteriaceae</taxon>
        <taxon>Mariniflexile</taxon>
    </lineage>
</organism>
<dbReference type="Pfam" id="PF05426">
    <property type="entry name" value="Alginate_lyase"/>
    <property type="match status" value="1"/>
</dbReference>
<dbReference type="InterPro" id="IPR008979">
    <property type="entry name" value="Galactose-bd-like_sf"/>
</dbReference>
<dbReference type="GO" id="GO:0030246">
    <property type="term" value="F:carbohydrate binding"/>
    <property type="evidence" value="ECO:0007669"/>
    <property type="project" value="InterPro"/>
</dbReference>
<feature type="domain" description="CBM6" evidence="4">
    <location>
        <begin position="795"/>
        <end position="915"/>
    </location>
</feature>
<dbReference type="PROSITE" id="PS51175">
    <property type="entry name" value="CBM6"/>
    <property type="match status" value="3"/>
</dbReference>
<dbReference type="SUPFAM" id="SSF48230">
    <property type="entry name" value="Chondroitin AC/alginate lyase"/>
    <property type="match status" value="1"/>
</dbReference>
<dbReference type="GO" id="GO:0016829">
    <property type="term" value="F:lyase activity"/>
    <property type="evidence" value="ECO:0007669"/>
    <property type="project" value="UniProtKB-KW"/>
</dbReference>
<dbReference type="InterPro" id="IPR005084">
    <property type="entry name" value="CBM6"/>
</dbReference>
<dbReference type="Proteomes" id="UP000295455">
    <property type="component" value="Unassembled WGS sequence"/>
</dbReference>
<dbReference type="GO" id="GO:0042597">
    <property type="term" value="C:periplasmic space"/>
    <property type="evidence" value="ECO:0007669"/>
    <property type="project" value="InterPro"/>
</dbReference>
<dbReference type="RefSeq" id="WP_132214916.1">
    <property type="nucleotide sequence ID" value="NZ_OX156936.1"/>
</dbReference>
<dbReference type="SMART" id="SM00606">
    <property type="entry name" value="CBD_IV"/>
    <property type="match status" value="3"/>
</dbReference>
<dbReference type="InterPro" id="IPR008929">
    <property type="entry name" value="Chondroitin_lyas"/>
</dbReference>
<evidence type="ECO:0000313" key="6">
    <source>
        <dbReference type="Proteomes" id="UP000295455"/>
    </source>
</evidence>
<proteinExistence type="predicted"/>
<feature type="signal peptide" evidence="3">
    <location>
        <begin position="1"/>
        <end position="24"/>
    </location>
</feature>
<keyword evidence="1 3" id="KW-0732">Signal</keyword>
<reference evidence="5 6" key="1">
    <citation type="submission" date="2019-03" db="EMBL/GenBank/DDBJ databases">
        <title>Genomic Encyclopedia of Type Strains, Phase IV (KMG-IV): sequencing the most valuable type-strain genomes for metagenomic binning, comparative biology and taxonomic classification.</title>
        <authorList>
            <person name="Goeker M."/>
        </authorList>
    </citation>
    <scope>NUCLEOTIDE SEQUENCE [LARGE SCALE GENOMIC DNA]</scope>
    <source>
        <strain evidence="5 6">DSM 18792</strain>
    </source>
</reference>
<protein>
    <submittedName>
        <fullName evidence="5">Putative secreted protein (Por secretion system target)</fullName>
    </submittedName>
</protein>
<dbReference type="Gene3D" id="2.60.120.200">
    <property type="match status" value="1"/>
</dbReference>
<evidence type="ECO:0000259" key="4">
    <source>
        <dbReference type="PROSITE" id="PS51175"/>
    </source>
</evidence>
<dbReference type="CDD" id="cd04084">
    <property type="entry name" value="CBM6_xylanase-like"/>
    <property type="match status" value="1"/>
</dbReference>
<feature type="domain" description="CBM6" evidence="4">
    <location>
        <begin position="572"/>
        <end position="692"/>
    </location>
</feature>
<feature type="domain" description="CBM6" evidence="4">
    <location>
        <begin position="1038"/>
        <end position="1167"/>
    </location>
</feature>
<evidence type="ECO:0000256" key="3">
    <source>
        <dbReference type="SAM" id="SignalP"/>
    </source>
</evidence>
<dbReference type="Pfam" id="PF03422">
    <property type="entry name" value="CBM_6"/>
    <property type="match status" value="3"/>
</dbReference>
<sequence length="1251" mass="136631">MKAKITLVTFLFFNCIILLQTLNAQNFVHPGLPFTINDLERMKANRSNVEPWKESWDIILGMQQSSLDYQMQGPAVEVVNKGNDDLFINDVNAALYHALQWYFTKDSAHAELAMSIIEPWATTHKSWGGTSAHLGAAWRGGTLVQACEILRYTYPGWTDELTAKTEDYFREVYWPLFRLPNPLRAANQGANNLMGAMYVAVYINDQEKFDMCIDAYLNDQCGGISNTLPNGENGDTGRDQGHAMGMIGNLATCAEIAWAQGIDLYGVLDNRLLAVHEYWTKYNLGNDVPWIDFGTCYNYFTSIGADGRNPASSDAIPVTELTYGAYAVRKGLSAPYITQYRAAMGVDENTFLFAKDATFMTTAPFTSASDPEFTLSEVTDLTGTNIGSVGVNGNTNYSNGTWTIEGAGTGVYNSTSDSFHYAYKQITGDAVLIAKVNSIENTDSNATAAVVIRESLAANSKTATMSLKSTSGSIYNSRGFYAADGNGSLSDPEPVAPFWIKIERRGDNIVGFVGPDGVSWSAQQNTMFDMSDNFYIGLGVSSTNSIELCTSVFTDVKIGNVDGNTEDLGVYAQIEAEDYSLMSGISTETTTDVSGNEQVASIEAGDWMEYEINVPFSGTYIMDYRVASAVASDITLSSGAGSLEQVTFTSTGGDNQWTTIQSATPFYLSKGTQTIKVLANSNGFKLNWMRLLLECKDIPIIPYVESFNTSGVSLGKRQTSEITILPGNKASLEPLEQASGSWSWTDANDVIISNQRVLVLDNIQKSASGNYKVTYTGDCGAPITQIFTVNVTDSIYIEAEDYTLMNGVTVEVTSDTSGVNNVTNMGSGDWLEYQVNVPYRALYTIDYRVASATNSINFDLNINGSLTKNISFSATGGAQTWETKTQSAIYLEEGLQTLRILPSTNDWNINWLQLNFIELIDACSLPYQNTGFTVQNTVTNWTTGLVNISCQDEVDVLIKYDEIGTLTQSDSFKVYYKLDSGTKTELTNILVSGSNKFIYKDNLSGSSLELIIEAQSSSSSAYYNVSAISIYMGHDESDIIQAEHFDAVSGSNSENTSDTGGGSNMAGIKNGAYLMYSNINLTGVETINARFATKTVGGILEVRTDSPTGELLGTVTLPKTGTNWQTWKTFSGALSSKVGFYDVYLVFKTVDPASTAYVGNINWFELVGSLSTSEVSLENNIVIYPNPVKNIMNITIKQGIELKQVNIYNIQGSHVLSTKDLKIDTSHLTSGMYFVELNTNLGKQVKKVIIE</sequence>
<dbReference type="AlphaFoldDB" id="A0A4R1RT98"/>
<dbReference type="Pfam" id="PF18962">
    <property type="entry name" value="Por_Secre_tail"/>
    <property type="match status" value="1"/>
</dbReference>
<dbReference type="SUPFAM" id="SSF49785">
    <property type="entry name" value="Galactose-binding domain-like"/>
    <property type="match status" value="3"/>
</dbReference>
<comment type="caution">
    <text evidence="5">The sequence shown here is derived from an EMBL/GenBank/DDBJ whole genome shotgun (WGS) entry which is preliminary data.</text>
</comment>
<evidence type="ECO:0000256" key="2">
    <source>
        <dbReference type="ARBA" id="ARBA00023239"/>
    </source>
</evidence>
<evidence type="ECO:0000256" key="1">
    <source>
        <dbReference type="ARBA" id="ARBA00022729"/>
    </source>
</evidence>
<gene>
    <name evidence="5" type="ORF">EV196_101717</name>
</gene>
<keyword evidence="2" id="KW-0456">Lyase</keyword>
<dbReference type="EMBL" id="SLUP01000001">
    <property type="protein sequence ID" value="TCL69280.1"/>
    <property type="molecule type" value="Genomic_DNA"/>
</dbReference>
<dbReference type="NCBIfam" id="TIGR04183">
    <property type="entry name" value="Por_Secre_tail"/>
    <property type="match status" value="1"/>
</dbReference>
<dbReference type="OrthoDB" id="1278616at2"/>
<dbReference type="Gene3D" id="2.60.120.260">
    <property type="entry name" value="Galactose-binding domain-like"/>
    <property type="match status" value="3"/>
</dbReference>
<dbReference type="InterPro" id="IPR026444">
    <property type="entry name" value="Secre_tail"/>
</dbReference>
<keyword evidence="6" id="KW-1185">Reference proteome</keyword>
<dbReference type="CDD" id="cd04080">
    <property type="entry name" value="CBM6_cellulase-like"/>
    <property type="match status" value="2"/>
</dbReference>
<dbReference type="Gene3D" id="1.50.10.100">
    <property type="entry name" value="Chondroitin AC/alginate lyase"/>
    <property type="match status" value="1"/>
</dbReference>